<evidence type="ECO:0000313" key="2">
    <source>
        <dbReference type="Proteomes" id="UP001266305"/>
    </source>
</evidence>
<accession>A0ABQ9W7I3</accession>
<dbReference type="EMBL" id="JASSZA010000002">
    <property type="protein sequence ID" value="KAK2117588.1"/>
    <property type="molecule type" value="Genomic_DNA"/>
</dbReference>
<keyword evidence="2" id="KW-1185">Reference proteome</keyword>
<proteinExistence type="predicted"/>
<name>A0ABQ9W7I3_SAGOE</name>
<reference evidence="1 2" key="1">
    <citation type="submission" date="2023-05" db="EMBL/GenBank/DDBJ databases">
        <title>B98-5 Cell Line De Novo Hybrid Assembly: An Optical Mapping Approach.</title>
        <authorList>
            <person name="Kananen K."/>
            <person name="Auerbach J.A."/>
            <person name="Kautto E."/>
            <person name="Blachly J.S."/>
        </authorList>
    </citation>
    <scope>NUCLEOTIDE SEQUENCE [LARGE SCALE GENOMIC DNA]</scope>
    <source>
        <strain evidence="1">B95-8</strain>
        <tissue evidence="1">Cell line</tissue>
    </source>
</reference>
<gene>
    <name evidence="1" type="ORF">P7K49_004474</name>
</gene>
<organism evidence="1 2">
    <name type="scientific">Saguinus oedipus</name>
    <name type="common">Cotton-top tamarin</name>
    <name type="synonym">Oedipomidas oedipus</name>
    <dbReference type="NCBI Taxonomy" id="9490"/>
    <lineage>
        <taxon>Eukaryota</taxon>
        <taxon>Metazoa</taxon>
        <taxon>Chordata</taxon>
        <taxon>Craniata</taxon>
        <taxon>Vertebrata</taxon>
        <taxon>Euteleostomi</taxon>
        <taxon>Mammalia</taxon>
        <taxon>Eutheria</taxon>
        <taxon>Euarchontoglires</taxon>
        <taxon>Primates</taxon>
        <taxon>Haplorrhini</taxon>
        <taxon>Platyrrhini</taxon>
        <taxon>Cebidae</taxon>
        <taxon>Callitrichinae</taxon>
        <taxon>Saguinus</taxon>
    </lineage>
</organism>
<sequence>MVALDVRGASTRQTACRMSGFFASSSCPQAGSTHRGPTPSSFQHLDITLNDSFTQTQKVPILSWGNTMHSQRETFSMANQTQPLCTLEKERS</sequence>
<protein>
    <submittedName>
        <fullName evidence="1">Uncharacterized protein</fullName>
    </submittedName>
</protein>
<comment type="caution">
    <text evidence="1">The sequence shown here is derived from an EMBL/GenBank/DDBJ whole genome shotgun (WGS) entry which is preliminary data.</text>
</comment>
<feature type="non-terminal residue" evidence="1">
    <location>
        <position position="92"/>
    </location>
</feature>
<evidence type="ECO:0000313" key="1">
    <source>
        <dbReference type="EMBL" id="KAK2117588.1"/>
    </source>
</evidence>
<dbReference type="Proteomes" id="UP001266305">
    <property type="component" value="Unassembled WGS sequence"/>
</dbReference>